<keyword evidence="10" id="KW-1185">Reference proteome</keyword>
<feature type="transmembrane region" description="Helical" evidence="7">
    <location>
        <begin position="77"/>
        <end position="98"/>
    </location>
</feature>
<comment type="subcellular location">
    <subcellularLocation>
        <location evidence="1 7">Cell membrane</location>
        <topology evidence="1 7">Multi-pass membrane protein</topology>
    </subcellularLocation>
</comment>
<dbReference type="InterPro" id="IPR000515">
    <property type="entry name" value="MetI-like"/>
</dbReference>
<dbReference type="SUPFAM" id="SSF161098">
    <property type="entry name" value="MetI-like"/>
    <property type="match status" value="1"/>
</dbReference>
<sequence>MIVAASRPMSEMNTFPPPLVPGGDLFSNIGTAIHQQNIGLALWNSLVVSTVVTVSTVLFCTLAGFAFGKLRFRGRNLLFAITLGTMMIPPSLSVVPLYSVMAELGLAGTLSSVILPSLCAAFGVFFMRQYLIQALPDELLEAARVDGATTLRTFWSIVLPIARPGAAVLGMLTFMTAWNDFFWPIITLNSSNPTVQVALNNLGSGYVPDTAVIMAGTLIGTLPVLVVFVLLGRQIVGGIMAGAVKG</sequence>
<dbReference type="Pfam" id="PF00528">
    <property type="entry name" value="BPD_transp_1"/>
    <property type="match status" value="1"/>
</dbReference>
<evidence type="ECO:0000259" key="8">
    <source>
        <dbReference type="PROSITE" id="PS50928"/>
    </source>
</evidence>
<feature type="domain" description="ABC transmembrane type-1" evidence="8">
    <location>
        <begin position="42"/>
        <end position="231"/>
    </location>
</feature>
<comment type="caution">
    <text evidence="9">The sequence shown here is derived from an EMBL/GenBank/DDBJ whole genome shotgun (WGS) entry which is preliminary data.</text>
</comment>
<feature type="transmembrane region" description="Helical" evidence="7">
    <location>
        <begin position="104"/>
        <end position="126"/>
    </location>
</feature>
<evidence type="ECO:0000256" key="6">
    <source>
        <dbReference type="ARBA" id="ARBA00023136"/>
    </source>
</evidence>
<reference evidence="9 10" key="1">
    <citation type="submission" date="2020-04" db="EMBL/GenBank/DDBJ databases">
        <authorList>
            <person name="Klaysubun C."/>
            <person name="Duangmal K."/>
            <person name="Lipun K."/>
        </authorList>
    </citation>
    <scope>NUCLEOTIDE SEQUENCE [LARGE SCALE GENOMIC DNA]</scope>
    <source>
        <strain evidence="9 10">JCM 11839</strain>
    </source>
</reference>
<feature type="transmembrane region" description="Helical" evidence="7">
    <location>
        <begin position="211"/>
        <end position="231"/>
    </location>
</feature>
<proteinExistence type="inferred from homology"/>
<dbReference type="PANTHER" id="PTHR43744:SF12">
    <property type="entry name" value="ABC TRANSPORTER PERMEASE PROTEIN MG189-RELATED"/>
    <property type="match status" value="1"/>
</dbReference>
<dbReference type="Proteomes" id="UP001296706">
    <property type="component" value="Unassembled WGS sequence"/>
</dbReference>
<dbReference type="EMBL" id="JAAXKY010000115">
    <property type="protein sequence ID" value="NMH80790.1"/>
    <property type="molecule type" value="Genomic_DNA"/>
</dbReference>
<keyword evidence="5 7" id="KW-1133">Transmembrane helix</keyword>
<gene>
    <name evidence="9" type="ORF">HF577_27335</name>
</gene>
<dbReference type="PROSITE" id="PS50928">
    <property type="entry name" value="ABC_TM1"/>
    <property type="match status" value="1"/>
</dbReference>
<evidence type="ECO:0000313" key="9">
    <source>
        <dbReference type="EMBL" id="NMH80790.1"/>
    </source>
</evidence>
<keyword evidence="2 7" id="KW-0813">Transport</keyword>
<evidence type="ECO:0000256" key="7">
    <source>
        <dbReference type="RuleBase" id="RU363032"/>
    </source>
</evidence>
<keyword evidence="6 7" id="KW-0472">Membrane</keyword>
<dbReference type="CDD" id="cd06261">
    <property type="entry name" value="TM_PBP2"/>
    <property type="match status" value="1"/>
</dbReference>
<evidence type="ECO:0000313" key="10">
    <source>
        <dbReference type="Proteomes" id="UP001296706"/>
    </source>
</evidence>
<keyword evidence="3" id="KW-1003">Cell membrane</keyword>
<feature type="transmembrane region" description="Helical" evidence="7">
    <location>
        <begin position="46"/>
        <end position="65"/>
    </location>
</feature>
<accession>A0ABX1RK96</accession>
<name>A0ABX1RK96_9PSEU</name>
<evidence type="ECO:0000256" key="2">
    <source>
        <dbReference type="ARBA" id="ARBA00022448"/>
    </source>
</evidence>
<evidence type="ECO:0000256" key="3">
    <source>
        <dbReference type="ARBA" id="ARBA00022475"/>
    </source>
</evidence>
<evidence type="ECO:0000256" key="1">
    <source>
        <dbReference type="ARBA" id="ARBA00004651"/>
    </source>
</evidence>
<organism evidence="9 10">
    <name type="scientific">Pseudonocardia xinjiangensis</name>
    <dbReference type="NCBI Taxonomy" id="75289"/>
    <lineage>
        <taxon>Bacteria</taxon>
        <taxon>Bacillati</taxon>
        <taxon>Actinomycetota</taxon>
        <taxon>Actinomycetes</taxon>
        <taxon>Pseudonocardiales</taxon>
        <taxon>Pseudonocardiaceae</taxon>
        <taxon>Pseudonocardia</taxon>
    </lineage>
</organism>
<keyword evidence="4 7" id="KW-0812">Transmembrane</keyword>
<dbReference type="Gene3D" id="1.10.3720.10">
    <property type="entry name" value="MetI-like"/>
    <property type="match status" value="1"/>
</dbReference>
<protein>
    <submittedName>
        <fullName evidence="9">Carbohydrate ABC transporter permease</fullName>
    </submittedName>
</protein>
<dbReference type="InterPro" id="IPR035906">
    <property type="entry name" value="MetI-like_sf"/>
</dbReference>
<comment type="similarity">
    <text evidence="7">Belongs to the binding-protein-dependent transport system permease family.</text>
</comment>
<evidence type="ECO:0000256" key="4">
    <source>
        <dbReference type="ARBA" id="ARBA00022692"/>
    </source>
</evidence>
<evidence type="ECO:0000256" key="5">
    <source>
        <dbReference type="ARBA" id="ARBA00022989"/>
    </source>
</evidence>
<feature type="transmembrane region" description="Helical" evidence="7">
    <location>
        <begin position="154"/>
        <end position="178"/>
    </location>
</feature>
<dbReference type="PANTHER" id="PTHR43744">
    <property type="entry name" value="ABC TRANSPORTER PERMEASE PROTEIN MG189-RELATED-RELATED"/>
    <property type="match status" value="1"/>
</dbReference>